<protein>
    <submittedName>
        <fullName evidence="2">Unnamed protein product</fullName>
    </submittedName>
</protein>
<keyword evidence="1" id="KW-0812">Transmembrane</keyword>
<feature type="transmembrane region" description="Helical" evidence="1">
    <location>
        <begin position="12"/>
        <end position="33"/>
    </location>
</feature>
<organism evidence="2 3">
    <name type="scientific">Phytophthora lilii</name>
    <dbReference type="NCBI Taxonomy" id="2077276"/>
    <lineage>
        <taxon>Eukaryota</taxon>
        <taxon>Sar</taxon>
        <taxon>Stramenopiles</taxon>
        <taxon>Oomycota</taxon>
        <taxon>Peronosporomycetes</taxon>
        <taxon>Peronosporales</taxon>
        <taxon>Peronosporaceae</taxon>
        <taxon>Phytophthora</taxon>
    </lineage>
</organism>
<gene>
    <name evidence="2" type="ORF">Plil01_000194800</name>
</gene>
<reference evidence="2" key="1">
    <citation type="submission" date="2023-04" db="EMBL/GenBank/DDBJ databases">
        <title>Phytophthora lilii NBRC 32176.</title>
        <authorList>
            <person name="Ichikawa N."/>
            <person name="Sato H."/>
            <person name="Tonouchi N."/>
        </authorList>
    </citation>
    <scope>NUCLEOTIDE SEQUENCE</scope>
    <source>
        <strain evidence="2">NBRC 32176</strain>
    </source>
</reference>
<dbReference type="Proteomes" id="UP001165083">
    <property type="component" value="Unassembled WGS sequence"/>
</dbReference>
<dbReference type="EMBL" id="BSXW01000068">
    <property type="protein sequence ID" value="GMF11219.1"/>
    <property type="molecule type" value="Genomic_DNA"/>
</dbReference>
<keyword evidence="1" id="KW-0472">Membrane</keyword>
<proteinExistence type="predicted"/>
<comment type="caution">
    <text evidence="2">The sequence shown here is derived from an EMBL/GenBank/DDBJ whole genome shotgun (WGS) entry which is preliminary data.</text>
</comment>
<accession>A0A9W6WNG1</accession>
<name>A0A9W6WNG1_9STRA</name>
<evidence type="ECO:0000313" key="2">
    <source>
        <dbReference type="EMBL" id="GMF11219.1"/>
    </source>
</evidence>
<evidence type="ECO:0000313" key="3">
    <source>
        <dbReference type="Proteomes" id="UP001165083"/>
    </source>
</evidence>
<dbReference type="OrthoDB" id="121870at2759"/>
<feature type="transmembrane region" description="Helical" evidence="1">
    <location>
        <begin position="66"/>
        <end position="86"/>
    </location>
</feature>
<keyword evidence="1" id="KW-1133">Transmembrane helix</keyword>
<dbReference type="AlphaFoldDB" id="A0A9W6WNG1"/>
<evidence type="ECO:0000256" key="1">
    <source>
        <dbReference type="SAM" id="Phobius"/>
    </source>
</evidence>
<sequence>MAFNVGGTIREVCQGFCGVGVALLYNYVLFAFIEVERFDSQAEDPYKNYYKIERAFNSSSPYWVNIPNLAATLPWIVVFTIAVMVLPFHLNTRKYAVGTNAYFSKLSSYFARQSTKLTNMAYDCVLAFVQL</sequence>
<keyword evidence="3" id="KW-1185">Reference proteome</keyword>